<dbReference type="AlphaFoldDB" id="A0A2S3ZG28"/>
<dbReference type="Proteomes" id="UP000237340">
    <property type="component" value="Unassembled WGS sequence"/>
</dbReference>
<evidence type="ECO:0000313" key="1">
    <source>
        <dbReference type="EMBL" id="POH65849.1"/>
    </source>
</evidence>
<dbReference type="EMBL" id="PPXD01000013">
    <property type="protein sequence ID" value="POH65849.1"/>
    <property type="molecule type" value="Genomic_DNA"/>
</dbReference>
<organism evidence="1 2">
    <name type="scientific">Cryobacterium zongtaii</name>
    <dbReference type="NCBI Taxonomy" id="1259217"/>
    <lineage>
        <taxon>Bacteria</taxon>
        <taxon>Bacillati</taxon>
        <taxon>Actinomycetota</taxon>
        <taxon>Actinomycetes</taxon>
        <taxon>Micrococcales</taxon>
        <taxon>Microbacteriaceae</taxon>
        <taxon>Cryobacterium</taxon>
    </lineage>
</organism>
<gene>
    <name evidence="1" type="ORF">C3B61_09835</name>
</gene>
<proteinExistence type="predicted"/>
<evidence type="ECO:0000313" key="2">
    <source>
        <dbReference type="Proteomes" id="UP000237340"/>
    </source>
</evidence>
<comment type="caution">
    <text evidence="1">The sequence shown here is derived from an EMBL/GenBank/DDBJ whole genome shotgun (WGS) entry which is preliminary data.</text>
</comment>
<protein>
    <submittedName>
        <fullName evidence="1">Uncharacterized protein</fullName>
    </submittedName>
</protein>
<reference evidence="1 2" key="1">
    <citation type="submission" date="2018-01" db="EMBL/GenBank/DDBJ databases">
        <title>Cryobacterium sp. nov., from glaciers in China.</title>
        <authorList>
            <person name="Liu Q."/>
            <person name="Xin Y.-H."/>
        </authorList>
    </citation>
    <scope>NUCLEOTIDE SEQUENCE [LARGE SCALE GENOMIC DNA]</scope>
    <source>
        <strain evidence="1 2">TMN-42</strain>
    </source>
</reference>
<keyword evidence="2" id="KW-1185">Reference proteome</keyword>
<sequence>MVDVTVVGGGTYGLGTLPDGFTFLPAAVISGLTPDNGPEADRGDHRYWVHRAMSATIDGEEIPFTVVDDMAR</sequence>
<name>A0A2S3ZG28_9MICO</name>
<accession>A0A2S3ZG28</accession>